<protein>
    <recommendedName>
        <fullName evidence="3">Peptidase metallopeptidase domain-containing protein</fullName>
    </recommendedName>
</protein>
<dbReference type="RefSeq" id="WP_167637295.1">
    <property type="nucleotide sequence ID" value="NZ_JAATOP010000003.1"/>
</dbReference>
<sequence length="166" mass="18871">MPAGTIELLADFVRDHYWFASATENESTDTDAYDPRNFNLTSSGTYAKDGVITYNFDGDMTGDWDHNIEVVLQMYGEILGVEFQEVSRANADLRFFEDQDRGGWGNTYNISGGIYEYGEVHLDPYRETKPGSNYWFLLHEIGHSLGLGHSMPQNGSTVWDGFENWD</sequence>
<proteinExistence type="predicted"/>
<name>A0ABX0VV19_9RHOB</name>
<comment type="caution">
    <text evidence="1">The sequence shown here is derived from an EMBL/GenBank/DDBJ whole genome shotgun (WGS) entry which is preliminary data.</text>
</comment>
<reference evidence="1 2" key="1">
    <citation type="submission" date="2020-03" db="EMBL/GenBank/DDBJ databases">
        <title>Bacterial isolates of synthetic phycosphere.</title>
        <authorList>
            <person name="Fu H."/>
            <person name="Moran M.A."/>
        </authorList>
    </citation>
    <scope>NUCLEOTIDE SEQUENCE [LARGE SCALE GENOMIC DNA]</scope>
    <source>
        <strain evidence="1 2">HF1</strain>
    </source>
</reference>
<organism evidence="1 2">
    <name type="scientific">Marivivens donghaensis</name>
    <dbReference type="NCBI Taxonomy" id="1699413"/>
    <lineage>
        <taxon>Bacteria</taxon>
        <taxon>Pseudomonadati</taxon>
        <taxon>Pseudomonadota</taxon>
        <taxon>Alphaproteobacteria</taxon>
        <taxon>Rhodobacterales</taxon>
        <taxon>Paracoccaceae</taxon>
        <taxon>Marivivens group</taxon>
        <taxon>Marivivens</taxon>
    </lineage>
</organism>
<dbReference type="Gene3D" id="3.40.390.10">
    <property type="entry name" value="Collagenase (Catalytic Domain)"/>
    <property type="match status" value="1"/>
</dbReference>
<keyword evidence="2" id="KW-1185">Reference proteome</keyword>
<evidence type="ECO:0000313" key="1">
    <source>
        <dbReference type="EMBL" id="NIY71918.1"/>
    </source>
</evidence>
<accession>A0ABX0VV19</accession>
<dbReference type="InterPro" id="IPR024079">
    <property type="entry name" value="MetalloPept_cat_dom_sf"/>
</dbReference>
<dbReference type="EMBL" id="JAATOP010000003">
    <property type="protein sequence ID" value="NIY71918.1"/>
    <property type="molecule type" value="Genomic_DNA"/>
</dbReference>
<dbReference type="SUPFAM" id="SSF55486">
    <property type="entry name" value="Metalloproteases ('zincins'), catalytic domain"/>
    <property type="match status" value="1"/>
</dbReference>
<evidence type="ECO:0008006" key="3">
    <source>
        <dbReference type="Google" id="ProtNLM"/>
    </source>
</evidence>
<dbReference type="Proteomes" id="UP000709466">
    <property type="component" value="Unassembled WGS sequence"/>
</dbReference>
<gene>
    <name evidence="1" type="ORF">HCZ30_05650</name>
</gene>
<evidence type="ECO:0000313" key="2">
    <source>
        <dbReference type="Proteomes" id="UP000709466"/>
    </source>
</evidence>